<feature type="repeat" description="WD" evidence="3">
    <location>
        <begin position="1055"/>
        <end position="1087"/>
    </location>
</feature>
<feature type="repeat" description="WD" evidence="3">
    <location>
        <begin position="929"/>
        <end position="970"/>
    </location>
</feature>
<accession>A0A0D2BGP3</accession>
<dbReference type="InterPro" id="IPR001680">
    <property type="entry name" value="WD40_rpt"/>
</dbReference>
<dbReference type="PROSITE" id="PS00678">
    <property type="entry name" value="WD_REPEATS_1"/>
    <property type="match status" value="4"/>
</dbReference>
<dbReference type="Gene3D" id="2.130.10.10">
    <property type="entry name" value="YVTN repeat-like/Quinoprotein amine dehydrogenase"/>
    <property type="match status" value="2"/>
</dbReference>
<name>A0A0D2BGP3_9EURO</name>
<dbReference type="InterPro" id="IPR020472">
    <property type="entry name" value="WD40_PAC1"/>
</dbReference>
<dbReference type="CDD" id="cd00200">
    <property type="entry name" value="WD40"/>
    <property type="match status" value="1"/>
</dbReference>
<dbReference type="Pfam" id="PF24883">
    <property type="entry name" value="NPHP3_N"/>
    <property type="match status" value="1"/>
</dbReference>
<evidence type="ECO:0000256" key="2">
    <source>
        <dbReference type="ARBA" id="ARBA00022737"/>
    </source>
</evidence>
<dbReference type="Pfam" id="PF00400">
    <property type="entry name" value="WD40"/>
    <property type="match status" value="5"/>
</dbReference>
<dbReference type="AlphaFoldDB" id="A0A0D2BGP3"/>
<dbReference type="PRINTS" id="PR00320">
    <property type="entry name" value="GPROTEINBRPT"/>
</dbReference>
<proteinExistence type="predicted"/>
<dbReference type="InterPro" id="IPR056884">
    <property type="entry name" value="NPHP3-like_N"/>
</dbReference>
<dbReference type="Gene3D" id="3.40.50.300">
    <property type="entry name" value="P-loop containing nucleotide triphosphate hydrolases"/>
    <property type="match status" value="1"/>
</dbReference>
<organism evidence="5 6">
    <name type="scientific">Exophiala oligosperma</name>
    <dbReference type="NCBI Taxonomy" id="215243"/>
    <lineage>
        <taxon>Eukaryota</taxon>
        <taxon>Fungi</taxon>
        <taxon>Dikarya</taxon>
        <taxon>Ascomycota</taxon>
        <taxon>Pezizomycotina</taxon>
        <taxon>Eurotiomycetes</taxon>
        <taxon>Chaetothyriomycetidae</taxon>
        <taxon>Chaetothyriales</taxon>
        <taxon>Herpotrichiellaceae</taxon>
        <taxon>Exophiala</taxon>
    </lineage>
</organism>
<dbReference type="SUPFAM" id="SSF52540">
    <property type="entry name" value="P-loop containing nucleoside triphosphate hydrolases"/>
    <property type="match status" value="1"/>
</dbReference>
<gene>
    <name evidence="5" type="ORF">PV06_11164</name>
</gene>
<feature type="repeat" description="WD" evidence="3">
    <location>
        <begin position="971"/>
        <end position="1012"/>
    </location>
</feature>
<evidence type="ECO:0000259" key="4">
    <source>
        <dbReference type="Pfam" id="PF24883"/>
    </source>
</evidence>
<keyword evidence="6" id="KW-1185">Reference proteome</keyword>
<dbReference type="Proteomes" id="UP000053342">
    <property type="component" value="Unassembled WGS sequence"/>
</dbReference>
<sequence>MSIAPPKSRREAVRRWFRRSDPIVPLPPSSAVLVPNPPPSSTQLPFEDRVLSLLSQQDQDIIRPHLVSLTGDIDSVIRSTFTATQQAQAISQAKRWTTTFRGRTIVVREEVDKIVAWLDRFKDVGDLAASTDPVHVGLPWAGIRLLLEVATSEHNQTAALVLGVETALYLSNRLRVYMAFLARLADTPARQNFAACLLEFHAMILRFLAQAIRIYQQGSMARGFKAFWHVEDILQFQDNCYKIASRADIEANNCDRDVVQKIETQLQSLELVRNGIDRIERKLDRLSTKVDLKLPVAIGAAFNSYQDELDARCLPGTRVDLLQSIDDWSNQDRSEPIFWLSGMAGTGKSTISRTVAQTFFDRSQLGASFFFKRGEADRGNASLFFSTIAGDLICQESALQEYVQQAIEVDPGITSRTLKEQFDHLIFQPLASLQPMPATKLIIVIDALDECEREGDIRTIIALLARLRELGTIRLRVFLTSRPKLPIRLGFTQLNEGSHRDVILHEIPPSIIKHDISMYLRHEFTLIRKIHGSLATAFQSLDPSWPGTDVLADLTRLSVPLFIVAATICRFIGELKGNPVKRLEKILRQPVGERSQLERTYLPILGQILTGEDDEEINDIRQSFRSIVGSIVLLANPLSAVSVTKLLNVPLPDVNELLQSLHSVLWVPADPDAPIRLLHLSFREFLVKKSHGDSGQQMTIDECSTHGELADRCLIVLRSSDGLRKDLCQLQQPGALQESIERTTIERHIPPHVQYACRYWIHHVQASGRKIHDGDQVDIFLRKHFLHWLECLSLLGYMSESISMIGSLRSIAAEVDSYFAAFIDDARRFILTYHFVITQAPPQVYGAALHFSPSQSITRQIFPEQKYSGVEVLSDIPKQWSSCLQTYEGHSDAVISAVFSPDGSLMASGSYDNTVRIWDVQTGQCRHQLEGHSHSVTSVAFSHDGSLVVSGSYDKTVRVWDVQTGQCRHQLEGHCDGVTSVMFSPDGSLVASGSRDKTVRIWDVQTGQCRHQLEGHCDEVTSVVFSPDGSLVASGSWDKTVRIWDVQTGQCRHQLEGHSDWVNSVVFSPDGSLVASGSWDKMVRIWDTINATGVACHHSGTHQNEIKFNGANSNIWINGYPLTLPSQARPSRLASQPLSANRSVRSSLGITNRWIVRNSERILWLPPEYRPGRWTCFAKYIAIGTDSGRVVIIRYLDEGEV</sequence>
<dbReference type="HOGENOM" id="CLU_000288_6_16_1"/>
<dbReference type="PANTHER" id="PTHR19848:SF8">
    <property type="entry name" value="F-BOX AND WD REPEAT DOMAIN CONTAINING 7"/>
    <property type="match status" value="1"/>
</dbReference>
<dbReference type="VEuPathDB" id="FungiDB:PV06_11164"/>
<feature type="repeat" description="WD" evidence="3">
    <location>
        <begin position="887"/>
        <end position="928"/>
    </location>
</feature>
<feature type="repeat" description="WD" evidence="3">
    <location>
        <begin position="1013"/>
        <end position="1054"/>
    </location>
</feature>
<dbReference type="SUPFAM" id="SSF50978">
    <property type="entry name" value="WD40 repeat-like"/>
    <property type="match status" value="1"/>
</dbReference>
<dbReference type="PANTHER" id="PTHR19848">
    <property type="entry name" value="WD40 REPEAT PROTEIN"/>
    <property type="match status" value="1"/>
</dbReference>
<dbReference type="PROSITE" id="PS50082">
    <property type="entry name" value="WD_REPEATS_2"/>
    <property type="match status" value="5"/>
</dbReference>
<protein>
    <recommendedName>
        <fullName evidence="4">Nephrocystin 3-like N-terminal domain-containing protein</fullName>
    </recommendedName>
</protein>
<evidence type="ECO:0000256" key="1">
    <source>
        <dbReference type="ARBA" id="ARBA00022574"/>
    </source>
</evidence>
<dbReference type="OrthoDB" id="674604at2759"/>
<dbReference type="EMBL" id="KN847351">
    <property type="protein sequence ID" value="KIW36652.1"/>
    <property type="molecule type" value="Genomic_DNA"/>
</dbReference>
<reference evidence="5 6" key="1">
    <citation type="submission" date="2015-01" db="EMBL/GenBank/DDBJ databases">
        <title>The Genome Sequence of Exophiala oligosperma CBS72588.</title>
        <authorList>
            <consortium name="The Broad Institute Genomics Platform"/>
            <person name="Cuomo C."/>
            <person name="de Hoog S."/>
            <person name="Gorbushina A."/>
            <person name="Stielow B."/>
            <person name="Teixiera M."/>
            <person name="Abouelleil A."/>
            <person name="Chapman S.B."/>
            <person name="Priest M."/>
            <person name="Young S.K."/>
            <person name="Wortman J."/>
            <person name="Nusbaum C."/>
            <person name="Birren B."/>
        </authorList>
    </citation>
    <scope>NUCLEOTIDE SEQUENCE [LARGE SCALE GENOMIC DNA]</scope>
    <source>
        <strain evidence="5 6">CBS 72588</strain>
    </source>
</reference>
<feature type="domain" description="Nephrocystin 3-like N-terminal" evidence="4">
    <location>
        <begin position="324"/>
        <end position="482"/>
    </location>
</feature>
<dbReference type="InterPro" id="IPR036322">
    <property type="entry name" value="WD40_repeat_dom_sf"/>
</dbReference>
<evidence type="ECO:0000313" key="5">
    <source>
        <dbReference type="EMBL" id="KIW36652.1"/>
    </source>
</evidence>
<dbReference type="STRING" id="215243.A0A0D2BGP3"/>
<dbReference type="PROSITE" id="PS50294">
    <property type="entry name" value="WD_REPEATS_REGION"/>
    <property type="match status" value="5"/>
</dbReference>
<keyword evidence="2" id="KW-0677">Repeat</keyword>
<keyword evidence="1 3" id="KW-0853">WD repeat</keyword>
<dbReference type="InterPro" id="IPR019775">
    <property type="entry name" value="WD40_repeat_CS"/>
</dbReference>
<dbReference type="SMART" id="SM00320">
    <property type="entry name" value="WD40"/>
    <property type="match status" value="5"/>
</dbReference>
<dbReference type="RefSeq" id="XP_016256868.1">
    <property type="nucleotide sequence ID" value="XM_016412792.1"/>
</dbReference>
<dbReference type="InterPro" id="IPR027417">
    <property type="entry name" value="P-loop_NTPase"/>
</dbReference>
<evidence type="ECO:0000256" key="3">
    <source>
        <dbReference type="PROSITE-ProRule" id="PRU00221"/>
    </source>
</evidence>
<evidence type="ECO:0000313" key="6">
    <source>
        <dbReference type="Proteomes" id="UP000053342"/>
    </source>
</evidence>
<dbReference type="InterPro" id="IPR015943">
    <property type="entry name" value="WD40/YVTN_repeat-like_dom_sf"/>
</dbReference>
<dbReference type="GeneID" id="27363238"/>